<sequence length="84" mass="9311">QKVAEAKAEVKSRSKEIEARQKDINALETSVQKDGAAKFALLRKCKMDGIDIPLVDGSLDNLPREDNLLRQDPDAMDLDDEDDG</sequence>
<feature type="non-terminal residue" evidence="2">
    <location>
        <position position="84"/>
    </location>
</feature>
<reference evidence="3" key="1">
    <citation type="submission" date="2015-05" db="EMBL/GenBank/DDBJ databases">
        <authorList>
            <person name="Fogelqvist Johan"/>
        </authorList>
    </citation>
    <scope>NUCLEOTIDE SEQUENCE [LARGE SCALE GENOMIC DNA]</scope>
</reference>
<name>A0A0G4NN89_VERLO</name>
<feature type="region of interest" description="Disordered" evidence="1">
    <location>
        <begin position="1"/>
        <end position="20"/>
    </location>
</feature>
<proteinExistence type="predicted"/>
<gene>
    <name evidence="2" type="ORF">BN1723_020424</name>
</gene>
<organism evidence="2 3">
    <name type="scientific">Verticillium longisporum</name>
    <name type="common">Verticillium dahliae var. longisporum</name>
    <dbReference type="NCBI Taxonomy" id="100787"/>
    <lineage>
        <taxon>Eukaryota</taxon>
        <taxon>Fungi</taxon>
        <taxon>Dikarya</taxon>
        <taxon>Ascomycota</taxon>
        <taxon>Pezizomycotina</taxon>
        <taxon>Sordariomycetes</taxon>
        <taxon>Hypocreomycetidae</taxon>
        <taxon>Glomerellales</taxon>
        <taxon>Plectosphaerellaceae</taxon>
        <taxon>Verticillium</taxon>
    </lineage>
</organism>
<protein>
    <submittedName>
        <fullName evidence="2">Uncharacterized protein</fullName>
    </submittedName>
</protein>
<evidence type="ECO:0000313" key="2">
    <source>
        <dbReference type="EMBL" id="CRK47899.1"/>
    </source>
</evidence>
<dbReference type="Proteomes" id="UP000045706">
    <property type="component" value="Unassembled WGS sequence"/>
</dbReference>
<feature type="non-terminal residue" evidence="2">
    <location>
        <position position="1"/>
    </location>
</feature>
<feature type="compositionally biased region" description="Basic and acidic residues" evidence="1">
    <location>
        <begin position="62"/>
        <end position="73"/>
    </location>
</feature>
<dbReference type="EMBL" id="CVQI01037068">
    <property type="protein sequence ID" value="CRK47899.1"/>
    <property type="molecule type" value="Genomic_DNA"/>
</dbReference>
<evidence type="ECO:0000313" key="3">
    <source>
        <dbReference type="Proteomes" id="UP000045706"/>
    </source>
</evidence>
<feature type="compositionally biased region" description="Acidic residues" evidence="1">
    <location>
        <begin position="74"/>
        <end position="84"/>
    </location>
</feature>
<dbReference type="AlphaFoldDB" id="A0A0G4NN89"/>
<accession>A0A0G4NN89</accession>
<evidence type="ECO:0000256" key="1">
    <source>
        <dbReference type="SAM" id="MobiDB-lite"/>
    </source>
</evidence>
<feature type="region of interest" description="Disordered" evidence="1">
    <location>
        <begin position="61"/>
        <end position="84"/>
    </location>
</feature>